<dbReference type="Proteomes" id="UP001428341">
    <property type="component" value="Unassembled WGS sequence"/>
</dbReference>
<proteinExistence type="predicted"/>
<accession>A0AAP0LW71</accession>
<dbReference type="EMBL" id="JBCGBO010000007">
    <property type="protein sequence ID" value="KAK9186730.1"/>
    <property type="molecule type" value="Genomic_DNA"/>
</dbReference>
<dbReference type="AlphaFoldDB" id="A0AAP0LW71"/>
<evidence type="ECO:0000313" key="2">
    <source>
        <dbReference type="Proteomes" id="UP001428341"/>
    </source>
</evidence>
<reference evidence="1 2" key="1">
    <citation type="submission" date="2024-05" db="EMBL/GenBank/DDBJ databases">
        <title>Haplotype-resolved chromosome-level genome assembly of Huyou (Citrus changshanensis).</title>
        <authorList>
            <person name="Miao C."/>
            <person name="Chen W."/>
            <person name="Wu Y."/>
            <person name="Wang L."/>
            <person name="Zhao S."/>
            <person name="Grierson D."/>
            <person name="Xu C."/>
            <person name="Chen K."/>
        </authorList>
    </citation>
    <scope>NUCLEOTIDE SEQUENCE [LARGE SCALE GENOMIC DNA]</scope>
    <source>
        <strain evidence="1">01-14</strain>
        <tissue evidence="1">Leaf</tissue>
    </source>
</reference>
<name>A0AAP0LW71_9ROSI</name>
<organism evidence="1 2">
    <name type="scientific">Citrus x changshan-huyou</name>
    <dbReference type="NCBI Taxonomy" id="2935761"/>
    <lineage>
        <taxon>Eukaryota</taxon>
        <taxon>Viridiplantae</taxon>
        <taxon>Streptophyta</taxon>
        <taxon>Embryophyta</taxon>
        <taxon>Tracheophyta</taxon>
        <taxon>Spermatophyta</taxon>
        <taxon>Magnoliopsida</taxon>
        <taxon>eudicotyledons</taxon>
        <taxon>Gunneridae</taxon>
        <taxon>Pentapetalae</taxon>
        <taxon>rosids</taxon>
        <taxon>malvids</taxon>
        <taxon>Sapindales</taxon>
        <taxon>Rutaceae</taxon>
        <taxon>Aurantioideae</taxon>
        <taxon>Citrus</taxon>
    </lineage>
</organism>
<comment type="caution">
    <text evidence="1">The sequence shown here is derived from an EMBL/GenBank/DDBJ whole genome shotgun (WGS) entry which is preliminary data.</text>
</comment>
<gene>
    <name evidence="1" type="ORF">WN944_018118</name>
</gene>
<evidence type="ECO:0000313" key="1">
    <source>
        <dbReference type="EMBL" id="KAK9186730.1"/>
    </source>
</evidence>
<protein>
    <submittedName>
        <fullName evidence="1">Uncharacterized protein</fullName>
    </submittedName>
</protein>
<keyword evidence="2" id="KW-1185">Reference proteome</keyword>
<sequence>MPDLDGSFGRGRVVELPESREGLEHLLEFLYVGSLPGEKMQIGMAKKSRPASPILTGFEHGLT</sequence>